<sequence>MLTQCFHFSFTGYLAGRNRWITPFFDIEKETRYGIKKTIKNMIHAAIRMREAIPPQ</sequence>
<dbReference type="AlphaFoldDB" id="A0A1I0A7Q3"/>
<dbReference type="EMBL" id="FOHT01000003">
    <property type="protein sequence ID" value="SES90192.1"/>
    <property type="molecule type" value="Genomic_DNA"/>
</dbReference>
<gene>
    <name evidence="1" type="ORF">SAMN05444285_10384</name>
</gene>
<organism evidence="1 2">
    <name type="scientific">Draconibacterium orientale</name>
    <dbReference type="NCBI Taxonomy" id="1168034"/>
    <lineage>
        <taxon>Bacteria</taxon>
        <taxon>Pseudomonadati</taxon>
        <taxon>Bacteroidota</taxon>
        <taxon>Bacteroidia</taxon>
        <taxon>Marinilabiliales</taxon>
        <taxon>Prolixibacteraceae</taxon>
        <taxon>Draconibacterium</taxon>
    </lineage>
</organism>
<evidence type="ECO:0000313" key="2">
    <source>
        <dbReference type="Proteomes" id="UP000181981"/>
    </source>
</evidence>
<name>A0A1I0A7Q3_9BACT</name>
<dbReference type="Proteomes" id="UP000181981">
    <property type="component" value="Unassembled WGS sequence"/>
</dbReference>
<accession>A0A1I0A7Q3</accession>
<proteinExistence type="predicted"/>
<protein>
    <submittedName>
        <fullName evidence="1">Uncharacterized protein</fullName>
    </submittedName>
</protein>
<evidence type="ECO:0000313" key="1">
    <source>
        <dbReference type="EMBL" id="SES90192.1"/>
    </source>
</evidence>
<reference evidence="1 2" key="1">
    <citation type="submission" date="2016-10" db="EMBL/GenBank/DDBJ databases">
        <authorList>
            <person name="de Groot N.N."/>
        </authorList>
    </citation>
    <scope>NUCLEOTIDE SEQUENCE [LARGE SCALE GENOMIC DNA]</scope>
    <source>
        <strain evidence="1 2">DSM 25947</strain>
    </source>
</reference>